<accession>A0ABT6ZI04</accession>
<dbReference type="EC" id="3.1.-.-" evidence="2"/>
<dbReference type="InterPro" id="IPR050126">
    <property type="entry name" value="Ap4A_hydrolase"/>
</dbReference>
<gene>
    <name evidence="2" type="ORF">QJ043_01115</name>
</gene>
<feature type="domain" description="Calcineurin-like phosphoesterase" evidence="1">
    <location>
        <begin position="3"/>
        <end position="195"/>
    </location>
</feature>
<reference evidence="2" key="1">
    <citation type="submission" date="2023-05" db="EMBL/GenBank/DDBJ databases">
        <title>[olsenella] sp. nov., isolated from a pig farm feces dump.</title>
        <authorList>
            <person name="Chang Y.-H."/>
        </authorList>
    </citation>
    <scope>NUCLEOTIDE SEQUENCE</scope>
    <source>
        <strain evidence="2">YH-ols2217</strain>
    </source>
</reference>
<organism evidence="2 3">
    <name type="scientific">Kribbibacterium absianum</name>
    <dbReference type="NCBI Taxonomy" id="3044210"/>
    <lineage>
        <taxon>Bacteria</taxon>
        <taxon>Bacillati</taxon>
        <taxon>Actinomycetota</taxon>
        <taxon>Coriobacteriia</taxon>
        <taxon>Coriobacteriales</taxon>
        <taxon>Kribbibacteriaceae</taxon>
        <taxon>Kribbibacterium</taxon>
    </lineage>
</organism>
<protein>
    <submittedName>
        <fullName evidence="2">Metallophosphoesterase family protein</fullName>
        <ecNumber evidence="2">3.1.-.-</ecNumber>
    </submittedName>
</protein>
<dbReference type="Pfam" id="PF00149">
    <property type="entry name" value="Metallophos"/>
    <property type="match status" value="1"/>
</dbReference>
<keyword evidence="2" id="KW-0378">Hydrolase</keyword>
<dbReference type="InterPro" id="IPR004843">
    <property type="entry name" value="Calcineurin-like_PHP"/>
</dbReference>
<dbReference type="RefSeq" id="WP_283712329.1">
    <property type="nucleotide sequence ID" value="NZ_JASJEW010000001.1"/>
</dbReference>
<evidence type="ECO:0000313" key="2">
    <source>
        <dbReference type="EMBL" id="MDJ1128688.1"/>
    </source>
</evidence>
<dbReference type="GO" id="GO:0016787">
    <property type="term" value="F:hydrolase activity"/>
    <property type="evidence" value="ECO:0007669"/>
    <property type="project" value="UniProtKB-KW"/>
</dbReference>
<dbReference type="SUPFAM" id="SSF56300">
    <property type="entry name" value="Metallo-dependent phosphatases"/>
    <property type="match status" value="1"/>
</dbReference>
<proteinExistence type="predicted"/>
<dbReference type="Gene3D" id="3.60.21.10">
    <property type="match status" value="1"/>
</dbReference>
<evidence type="ECO:0000259" key="1">
    <source>
        <dbReference type="Pfam" id="PF00149"/>
    </source>
</evidence>
<dbReference type="PANTHER" id="PTHR42850">
    <property type="entry name" value="METALLOPHOSPHOESTERASE"/>
    <property type="match status" value="1"/>
</dbReference>
<name>A0ABT6ZI04_9ACTN</name>
<dbReference type="PANTHER" id="PTHR42850:SF4">
    <property type="entry name" value="ZINC-DEPENDENT ENDOPOLYPHOSPHATASE"/>
    <property type="match status" value="1"/>
</dbReference>
<dbReference type="Proteomes" id="UP001431693">
    <property type="component" value="Unassembled WGS sequence"/>
</dbReference>
<dbReference type="InterPro" id="IPR029052">
    <property type="entry name" value="Metallo-depent_PP-like"/>
</dbReference>
<comment type="caution">
    <text evidence="2">The sequence shown here is derived from an EMBL/GenBank/DDBJ whole genome shotgun (WGS) entry which is preliminary data.</text>
</comment>
<evidence type="ECO:0000313" key="3">
    <source>
        <dbReference type="Proteomes" id="UP001431693"/>
    </source>
</evidence>
<keyword evidence="3" id="KW-1185">Reference proteome</keyword>
<dbReference type="EMBL" id="JASJEX010000001">
    <property type="protein sequence ID" value="MDJ1128688.1"/>
    <property type="molecule type" value="Genomic_DNA"/>
</dbReference>
<sequence>MATYVLSDVHGHYRALDDALSIASPGEEDRVVVLGDLMDRGPQSREVVRLVRSLPNATVLRGNHEDLFLASVADPDDEQAWYNWVINGGGMTVESLMDMPPEAYEDLVRWVKGLPLFETVTVNGRIHVLTHAGILPIRAEAPEGEWTERALHEELAKQPAETFTWVRGEFWDAPTGLVDENGAGPLVVAGHTPVTYLPTLTSSLDRLPLDENGRGRIVRVGASAETGGVADKVCVDCAAAAGFPTGQVGILRLDDGAEFYAPIKENE</sequence>
<dbReference type="CDD" id="cd00144">
    <property type="entry name" value="MPP_PPP_family"/>
    <property type="match status" value="1"/>
</dbReference>